<dbReference type="Pfam" id="PF14145">
    <property type="entry name" value="YrhK"/>
    <property type="match status" value="1"/>
</dbReference>
<feature type="region of interest" description="Disordered" evidence="1">
    <location>
        <begin position="79"/>
        <end position="123"/>
    </location>
</feature>
<dbReference type="EMBL" id="VFQX01000068">
    <property type="protein sequence ID" value="KAF0972410.1"/>
    <property type="molecule type" value="Genomic_DNA"/>
</dbReference>
<feature type="transmembrane region" description="Helical" evidence="2">
    <location>
        <begin position="553"/>
        <end position="571"/>
    </location>
</feature>
<evidence type="ECO:0000256" key="2">
    <source>
        <dbReference type="SAM" id="Phobius"/>
    </source>
</evidence>
<keyword evidence="2" id="KW-0472">Membrane</keyword>
<feature type="region of interest" description="Disordered" evidence="1">
    <location>
        <begin position="1"/>
        <end position="50"/>
    </location>
</feature>
<evidence type="ECO:0000256" key="1">
    <source>
        <dbReference type="SAM" id="MobiDB-lite"/>
    </source>
</evidence>
<feature type="region of interest" description="Disordered" evidence="1">
    <location>
        <begin position="136"/>
        <end position="165"/>
    </location>
</feature>
<reference evidence="4 5" key="1">
    <citation type="journal article" date="2019" name="Sci. Rep.">
        <title>Nanopore sequencing improves the draft genome of the human pathogenic amoeba Naegleria fowleri.</title>
        <authorList>
            <person name="Liechti N."/>
            <person name="Schurch N."/>
            <person name="Bruggmann R."/>
            <person name="Wittwer M."/>
        </authorList>
    </citation>
    <scope>NUCLEOTIDE SEQUENCE [LARGE SCALE GENOMIC DNA]</scope>
    <source>
        <strain evidence="4 5">ATCC 30894</strain>
    </source>
</reference>
<feature type="compositionally biased region" description="Low complexity" evidence="1">
    <location>
        <begin position="84"/>
        <end position="108"/>
    </location>
</feature>
<name>A0A6A5BEB0_NAEFO</name>
<feature type="domain" description="YrhK" evidence="3">
    <location>
        <begin position="435"/>
        <end position="488"/>
    </location>
</feature>
<dbReference type="InterPro" id="IPR025424">
    <property type="entry name" value="YrhK_domain"/>
</dbReference>
<dbReference type="VEuPathDB" id="AmoebaDB:FDP41_009313"/>
<protein>
    <recommendedName>
        <fullName evidence="3">YrhK domain-containing protein</fullName>
    </recommendedName>
</protein>
<feature type="transmembrane region" description="Helical" evidence="2">
    <location>
        <begin position="521"/>
        <end position="541"/>
    </location>
</feature>
<dbReference type="VEuPathDB" id="AmoebaDB:NF0129640"/>
<dbReference type="AlphaFoldDB" id="A0A6A5BEB0"/>
<dbReference type="Proteomes" id="UP000444721">
    <property type="component" value="Unassembled WGS sequence"/>
</dbReference>
<sequence>MMNKSTPENAENSYNHSLSNSDTKIDNSVHDHVGGERYPTTPSSSYDGYHASSRNHLDLYNGSIHPQDDVIMQPTVPPSVALQTQSSHSTIISTTPETPLSTPSPNSTALPKSESKLQSGSPQRLCDVDIAATTTTGSSAKRKLKDQSKTTTTTTTTARASSLSHRDANICDLSSAIPGLKHNLHHPSHPNDDPISLPYLNSCHSINSSSTCFAELRHLPSNFAHSQLGVKPFSSSSELIEIHHHPHNDHGRGDEATAPFQPIVVTTPVLVPSKIHEALQSQKNNLLLGHAMRIAISLAFAWMDLNFVLGAALFVAGCGLLIASNEVYFFSGVLLFIIGSAFFLVGPVGKLLIDLYQLVRHVRWETKLKHLPTLYNVTEVVDVNHLHHYDSDHNNSSKSSSEFGQGRVVDQLVDLQHEFRKYRPDDLPSLKLILLELFNDALLLLGGLTFTIGSSLYMLNPPMLIVYIAEACWAIGAISYLIVTINQYALKQMEIIKNHSKSYEVTTCKCFTLMTLDIASYLFNILSSVLFVIGAGCFLVNQRSLEITGEVIWSGGCISMIIAITFARIIWLKNTFCSSKTV</sequence>
<keyword evidence="2" id="KW-1133">Transmembrane helix</keyword>
<feature type="transmembrane region" description="Helical" evidence="2">
    <location>
        <begin position="294"/>
        <end position="322"/>
    </location>
</feature>
<organism evidence="4 5">
    <name type="scientific">Naegleria fowleri</name>
    <name type="common">Brain eating amoeba</name>
    <dbReference type="NCBI Taxonomy" id="5763"/>
    <lineage>
        <taxon>Eukaryota</taxon>
        <taxon>Discoba</taxon>
        <taxon>Heterolobosea</taxon>
        <taxon>Tetramitia</taxon>
        <taxon>Eutetramitia</taxon>
        <taxon>Vahlkampfiidae</taxon>
        <taxon>Naegleria</taxon>
    </lineage>
</organism>
<evidence type="ECO:0000259" key="3">
    <source>
        <dbReference type="Pfam" id="PF14145"/>
    </source>
</evidence>
<keyword evidence="2" id="KW-0812">Transmembrane</keyword>
<accession>A0A6A5BEB0</accession>
<feature type="transmembrane region" description="Helical" evidence="2">
    <location>
        <begin position="328"/>
        <end position="353"/>
    </location>
</feature>
<dbReference type="VEuPathDB" id="AmoebaDB:NfTy_061460"/>
<dbReference type="OrthoDB" id="10470474at2759"/>
<feature type="compositionally biased region" description="Basic and acidic residues" evidence="1">
    <location>
        <begin position="23"/>
        <end position="35"/>
    </location>
</feature>
<feature type="compositionally biased region" description="Polar residues" evidence="1">
    <location>
        <begin position="1"/>
        <end position="22"/>
    </location>
</feature>
<dbReference type="RefSeq" id="XP_044557125.1">
    <property type="nucleotide sequence ID" value="XM_044713259.1"/>
</dbReference>
<comment type="caution">
    <text evidence="4">The sequence shown here is derived from an EMBL/GenBank/DDBJ whole genome shotgun (WGS) entry which is preliminary data.</text>
</comment>
<proteinExistence type="predicted"/>
<evidence type="ECO:0000313" key="5">
    <source>
        <dbReference type="Proteomes" id="UP000444721"/>
    </source>
</evidence>
<feature type="transmembrane region" description="Helical" evidence="2">
    <location>
        <begin position="464"/>
        <end position="483"/>
    </location>
</feature>
<gene>
    <name evidence="4" type="ORF">FDP41_009313</name>
</gene>
<keyword evidence="5" id="KW-1185">Reference proteome</keyword>
<evidence type="ECO:0000313" key="4">
    <source>
        <dbReference type="EMBL" id="KAF0972410.1"/>
    </source>
</evidence>
<dbReference type="GeneID" id="68116530"/>